<proteinExistence type="predicted"/>
<gene>
    <name evidence="1" type="primary">ORF39686</name>
</gene>
<accession>A0A0B6YWE8</accession>
<feature type="non-terminal residue" evidence="1">
    <location>
        <position position="1"/>
    </location>
</feature>
<reference evidence="1" key="1">
    <citation type="submission" date="2014-12" db="EMBL/GenBank/DDBJ databases">
        <title>Insight into the proteome of Arion vulgaris.</title>
        <authorList>
            <person name="Aradska J."/>
            <person name="Bulat T."/>
            <person name="Smidak R."/>
            <person name="Sarate P."/>
            <person name="Gangsoo J."/>
            <person name="Sialana F."/>
            <person name="Bilban M."/>
            <person name="Lubec G."/>
        </authorList>
    </citation>
    <scope>NUCLEOTIDE SEQUENCE</scope>
    <source>
        <tissue evidence="1">Skin</tissue>
    </source>
</reference>
<dbReference type="AlphaFoldDB" id="A0A0B6YWE8"/>
<sequence>NICCVIFSEYPGHRQYYAALHRTVINLFILHAITRRYLQADTQHQNWWFTTSNITEICRVVCSRSFR</sequence>
<organism evidence="1">
    <name type="scientific">Arion vulgaris</name>
    <dbReference type="NCBI Taxonomy" id="1028688"/>
    <lineage>
        <taxon>Eukaryota</taxon>
        <taxon>Metazoa</taxon>
        <taxon>Spiralia</taxon>
        <taxon>Lophotrochozoa</taxon>
        <taxon>Mollusca</taxon>
        <taxon>Gastropoda</taxon>
        <taxon>Heterobranchia</taxon>
        <taxon>Euthyneura</taxon>
        <taxon>Panpulmonata</taxon>
        <taxon>Eupulmonata</taxon>
        <taxon>Stylommatophora</taxon>
        <taxon>Helicina</taxon>
        <taxon>Arionoidea</taxon>
        <taxon>Arionidae</taxon>
        <taxon>Arion</taxon>
    </lineage>
</organism>
<protein>
    <submittedName>
        <fullName evidence="1">Uncharacterized protein</fullName>
    </submittedName>
</protein>
<dbReference type="EMBL" id="HACG01013673">
    <property type="protein sequence ID" value="CEK60538.1"/>
    <property type="molecule type" value="Transcribed_RNA"/>
</dbReference>
<name>A0A0B6YWE8_9EUPU</name>
<evidence type="ECO:0000313" key="1">
    <source>
        <dbReference type="EMBL" id="CEK60538.1"/>
    </source>
</evidence>